<evidence type="ECO:0000256" key="2">
    <source>
        <dbReference type="ARBA" id="ARBA00008929"/>
    </source>
</evidence>
<accession>A0A841H2K2</accession>
<feature type="transmembrane region" description="Helical" evidence="7">
    <location>
        <begin position="110"/>
        <end position="135"/>
    </location>
</feature>
<name>A0A841H2K2_9BACT</name>
<keyword evidence="5 7" id="KW-1133">Transmembrane helix</keyword>
<gene>
    <name evidence="8" type="ORF">HNQ61_003750</name>
</gene>
<dbReference type="EMBL" id="JACHIA010000012">
    <property type="protein sequence ID" value="MBB6072089.1"/>
    <property type="molecule type" value="Genomic_DNA"/>
</dbReference>
<evidence type="ECO:0000313" key="8">
    <source>
        <dbReference type="EMBL" id="MBB6072089.1"/>
    </source>
</evidence>
<evidence type="ECO:0000256" key="5">
    <source>
        <dbReference type="ARBA" id="ARBA00022989"/>
    </source>
</evidence>
<feature type="transmembrane region" description="Helical" evidence="7">
    <location>
        <begin position="297"/>
        <end position="316"/>
    </location>
</feature>
<dbReference type="RefSeq" id="WP_170034763.1">
    <property type="nucleotide sequence ID" value="NZ_JABDTL010000001.1"/>
</dbReference>
<proteinExistence type="inferred from homology"/>
<protein>
    <submittedName>
        <fullName evidence="8">Molybdopterin-containing oxidoreductase family membrane subunit</fullName>
    </submittedName>
</protein>
<evidence type="ECO:0000256" key="7">
    <source>
        <dbReference type="SAM" id="Phobius"/>
    </source>
</evidence>
<comment type="similarity">
    <text evidence="2">Belongs to the NrfD family.</text>
</comment>
<evidence type="ECO:0000256" key="3">
    <source>
        <dbReference type="ARBA" id="ARBA00022475"/>
    </source>
</evidence>
<dbReference type="Proteomes" id="UP000582837">
    <property type="component" value="Unassembled WGS sequence"/>
</dbReference>
<keyword evidence="4 7" id="KW-0812">Transmembrane</keyword>
<evidence type="ECO:0000256" key="6">
    <source>
        <dbReference type="ARBA" id="ARBA00023136"/>
    </source>
</evidence>
<feature type="transmembrane region" description="Helical" evidence="7">
    <location>
        <begin position="256"/>
        <end position="276"/>
    </location>
</feature>
<keyword evidence="9" id="KW-1185">Reference proteome</keyword>
<comment type="caution">
    <text evidence="8">The sequence shown here is derived from an EMBL/GenBank/DDBJ whole genome shotgun (WGS) entry which is preliminary data.</text>
</comment>
<evidence type="ECO:0000256" key="4">
    <source>
        <dbReference type="ARBA" id="ARBA00022692"/>
    </source>
</evidence>
<dbReference type="Pfam" id="PF03916">
    <property type="entry name" value="NrfD"/>
    <property type="match status" value="1"/>
</dbReference>
<feature type="transmembrane region" description="Helical" evidence="7">
    <location>
        <begin position="38"/>
        <end position="61"/>
    </location>
</feature>
<keyword evidence="3" id="KW-1003">Cell membrane</keyword>
<organism evidence="8 9">
    <name type="scientific">Longimicrobium terrae</name>
    <dbReference type="NCBI Taxonomy" id="1639882"/>
    <lineage>
        <taxon>Bacteria</taxon>
        <taxon>Pseudomonadati</taxon>
        <taxon>Gemmatimonadota</taxon>
        <taxon>Longimicrobiia</taxon>
        <taxon>Longimicrobiales</taxon>
        <taxon>Longimicrobiaceae</taxon>
        <taxon>Longimicrobium</taxon>
    </lineage>
</organism>
<feature type="transmembrane region" description="Helical" evidence="7">
    <location>
        <begin position="217"/>
        <end position="236"/>
    </location>
</feature>
<feature type="transmembrane region" description="Helical" evidence="7">
    <location>
        <begin position="73"/>
        <end position="98"/>
    </location>
</feature>
<feature type="transmembrane region" description="Helical" evidence="7">
    <location>
        <begin position="155"/>
        <end position="178"/>
    </location>
</feature>
<feature type="transmembrane region" description="Helical" evidence="7">
    <location>
        <begin position="336"/>
        <end position="356"/>
    </location>
</feature>
<dbReference type="PANTHER" id="PTHR43044">
    <property type="match status" value="1"/>
</dbReference>
<comment type="subcellular location">
    <subcellularLocation>
        <location evidence="1">Cell membrane</location>
        <topology evidence="1">Multi-pass membrane protein</topology>
    </subcellularLocation>
</comment>
<keyword evidence="6 7" id="KW-0472">Membrane</keyword>
<reference evidence="8 9" key="1">
    <citation type="submission" date="2020-08" db="EMBL/GenBank/DDBJ databases">
        <title>Genomic Encyclopedia of Type Strains, Phase IV (KMG-IV): sequencing the most valuable type-strain genomes for metagenomic binning, comparative biology and taxonomic classification.</title>
        <authorList>
            <person name="Goeker M."/>
        </authorList>
    </citation>
    <scope>NUCLEOTIDE SEQUENCE [LARGE SCALE GENOMIC DNA]</scope>
    <source>
        <strain evidence="8 9">DSM 29007</strain>
    </source>
</reference>
<dbReference type="PANTHER" id="PTHR43044:SF2">
    <property type="entry name" value="POLYSULPHIDE REDUCTASE NRFD"/>
    <property type="match status" value="1"/>
</dbReference>
<feature type="transmembrane region" description="Helical" evidence="7">
    <location>
        <begin position="410"/>
        <end position="429"/>
    </location>
</feature>
<dbReference type="InterPro" id="IPR005614">
    <property type="entry name" value="NrfD-like"/>
</dbReference>
<evidence type="ECO:0000313" key="9">
    <source>
        <dbReference type="Proteomes" id="UP000582837"/>
    </source>
</evidence>
<evidence type="ECO:0000256" key="1">
    <source>
        <dbReference type="ARBA" id="ARBA00004651"/>
    </source>
</evidence>
<dbReference type="AlphaFoldDB" id="A0A841H2K2"/>
<sequence length="475" mass="54458">MSTTVTTVTRSEFHPDVESYQQVNRDALSLLTNPGKGYIALLGMAVCLVGLLVVAELHNIIYGLGMVGENWTVLITTFVFWVGIGHAGTLISAILYLFRAPWRQAIYRFAEAMTVFAVLTAALFPLIHIGRPWFFYWLLPLPSQRHIWPNFRSPLLWDVFAVTTYLTVSSVFFFIGLIPDIAAARDAATTPVRKRIYTALALGWRGTDREWRHFTRAYMFLAALATPLVLSVHSVVSWDFAVSIVPGWHTTIFAPYFVAGAILSGVAMVVTLMVPVHRIFRLGAYFTPVHYDRLAKLLLLTSTIVGYAYAMEYFMAYYSGELYERDVFWDRVTGDYWWAGWSMITFNAIIPQLLWIKKVRQNLNAFFLITIFVNIGMWYERFVIIAPSLAHSYEPWKFWNYHMTWVDASLLLGSFGWFFMWFLLFLRFLPGLSMAEIKEVLPPPMKRTGAAHHAEDSHATSVELLPTGYNEWEAR</sequence>
<feature type="transmembrane region" description="Helical" evidence="7">
    <location>
        <begin position="363"/>
        <end position="390"/>
    </location>
</feature>
<dbReference type="GO" id="GO:0005886">
    <property type="term" value="C:plasma membrane"/>
    <property type="evidence" value="ECO:0007669"/>
    <property type="project" value="UniProtKB-SubCell"/>
</dbReference>